<proteinExistence type="predicted"/>
<accession>A0A383E8F1</accession>
<feature type="non-terminal residue" evidence="1">
    <location>
        <position position="1"/>
    </location>
</feature>
<dbReference type="EMBL" id="UINC01223242">
    <property type="protein sequence ID" value="SVE52358.1"/>
    <property type="molecule type" value="Genomic_DNA"/>
</dbReference>
<dbReference type="AlphaFoldDB" id="A0A383E8F1"/>
<reference evidence="1" key="1">
    <citation type="submission" date="2018-05" db="EMBL/GenBank/DDBJ databases">
        <authorList>
            <person name="Lanie J.A."/>
            <person name="Ng W.-L."/>
            <person name="Kazmierczak K.M."/>
            <person name="Andrzejewski T.M."/>
            <person name="Davidsen T.M."/>
            <person name="Wayne K.J."/>
            <person name="Tettelin H."/>
            <person name="Glass J.I."/>
            <person name="Rusch D."/>
            <person name="Podicherti R."/>
            <person name="Tsui H.-C.T."/>
            <person name="Winkler M.E."/>
        </authorList>
    </citation>
    <scope>NUCLEOTIDE SEQUENCE</scope>
</reference>
<evidence type="ECO:0000313" key="1">
    <source>
        <dbReference type="EMBL" id="SVE52358.1"/>
    </source>
</evidence>
<name>A0A383E8F1_9ZZZZ</name>
<feature type="non-terminal residue" evidence="1">
    <location>
        <position position="232"/>
    </location>
</feature>
<protein>
    <submittedName>
        <fullName evidence="1">Uncharacterized protein</fullName>
    </submittedName>
</protein>
<organism evidence="1">
    <name type="scientific">marine metagenome</name>
    <dbReference type="NCBI Taxonomy" id="408172"/>
    <lineage>
        <taxon>unclassified sequences</taxon>
        <taxon>metagenomes</taxon>
        <taxon>ecological metagenomes</taxon>
    </lineage>
</organism>
<gene>
    <name evidence="1" type="ORF">METZ01_LOCUS505212</name>
</gene>
<sequence>IPIVYLEGPNSNLTTAEMIRFHYPVFIPLIIDSNIATELSDESINFGVFGMNLSDFPPQYRSVKWTTMKKHWISYTDGSFMVANTDNLFIINAPDIGANHLKTKQKYSAMQDLMKNIFIHAFYWNDGFLTMHINKNSFNIGESVNATLNLVQNLGIKKLFLTSIYDDSDSVRIECKKELFSNDYKCSQLLEKAGEYLFMAEAILPNGEQVVSNFTQVVVQNMNIEYKDLTQN</sequence>